<evidence type="ECO:0000313" key="2">
    <source>
        <dbReference type="EMBL" id="TKA13419.1"/>
    </source>
</evidence>
<protein>
    <submittedName>
        <fullName evidence="2">Helix-turn-helix transcriptional regulator</fullName>
    </submittedName>
</protein>
<dbReference type="Proteomes" id="UP000305778">
    <property type="component" value="Unassembled WGS sequence"/>
</dbReference>
<dbReference type="OrthoDB" id="4266042at2"/>
<dbReference type="InterPro" id="IPR000792">
    <property type="entry name" value="Tscrpt_reg_LuxR_C"/>
</dbReference>
<dbReference type="AlphaFoldDB" id="A0A4V5N0W7"/>
<dbReference type="Pfam" id="PF00196">
    <property type="entry name" value="GerE"/>
    <property type="match status" value="1"/>
</dbReference>
<feature type="domain" description="HTH luxR-type" evidence="1">
    <location>
        <begin position="273"/>
        <end position="334"/>
    </location>
</feature>
<evidence type="ECO:0000313" key="3">
    <source>
        <dbReference type="Proteomes" id="UP000305778"/>
    </source>
</evidence>
<dbReference type="PANTHER" id="PTHR34293">
    <property type="entry name" value="HTH-TYPE TRANSCRIPTIONAL REGULATOR TRMBL2"/>
    <property type="match status" value="1"/>
</dbReference>
<gene>
    <name evidence="2" type="ORF">FCI23_01620</name>
</gene>
<dbReference type="PANTHER" id="PTHR34293:SF1">
    <property type="entry name" value="HTH-TYPE TRANSCRIPTIONAL REGULATOR TRMBL2"/>
    <property type="match status" value="1"/>
</dbReference>
<accession>A0A4V5N0W7</accession>
<dbReference type="EMBL" id="SUMC01000001">
    <property type="protein sequence ID" value="TKA13419.1"/>
    <property type="molecule type" value="Genomic_DNA"/>
</dbReference>
<dbReference type="RefSeq" id="WP_136721579.1">
    <property type="nucleotide sequence ID" value="NZ_JAOPYF010000351.1"/>
</dbReference>
<name>A0A4V5N0W7_9ACTN</name>
<comment type="caution">
    <text evidence="2">The sequence shown here is derived from an EMBL/GenBank/DDBJ whole genome shotgun (WGS) entry which is preliminary data.</text>
</comment>
<dbReference type="SMART" id="SM00421">
    <property type="entry name" value="HTH_LUXR"/>
    <property type="match status" value="1"/>
</dbReference>
<reference evidence="2 3" key="1">
    <citation type="submission" date="2019-04" db="EMBL/GenBank/DDBJ databases">
        <title>Streptomyces oryziradicis sp. nov., a novel actinomycete isolated from rhizosphere soil of rice (Oryza sativa L.).</title>
        <authorList>
            <person name="Li C."/>
        </authorList>
    </citation>
    <scope>NUCLEOTIDE SEQUENCE [LARGE SCALE GENOMIC DNA]</scope>
    <source>
        <strain evidence="2 3">NEAU-C40</strain>
    </source>
</reference>
<keyword evidence="3" id="KW-1185">Reference proteome</keyword>
<dbReference type="PROSITE" id="PS50043">
    <property type="entry name" value="HTH_LUXR_2"/>
    <property type="match status" value="1"/>
</dbReference>
<dbReference type="CDD" id="cd06170">
    <property type="entry name" value="LuxR_C_like"/>
    <property type="match status" value="1"/>
</dbReference>
<dbReference type="SUPFAM" id="SSF46894">
    <property type="entry name" value="C-terminal effector domain of the bipartite response regulators"/>
    <property type="match status" value="1"/>
</dbReference>
<dbReference type="GO" id="GO:0006355">
    <property type="term" value="P:regulation of DNA-templated transcription"/>
    <property type="evidence" value="ECO:0007669"/>
    <property type="project" value="InterPro"/>
</dbReference>
<dbReference type="Gene3D" id="1.10.10.10">
    <property type="entry name" value="Winged helix-like DNA-binding domain superfamily/Winged helix DNA-binding domain"/>
    <property type="match status" value="1"/>
</dbReference>
<proteinExistence type="predicted"/>
<dbReference type="InterPro" id="IPR016032">
    <property type="entry name" value="Sig_transdc_resp-reg_C-effctor"/>
</dbReference>
<evidence type="ECO:0000259" key="1">
    <source>
        <dbReference type="PROSITE" id="PS50043"/>
    </source>
</evidence>
<dbReference type="InterPro" id="IPR051797">
    <property type="entry name" value="TrmB-like"/>
</dbReference>
<organism evidence="2 3">
    <name type="scientific">Actinacidiphila oryziradicis</name>
    <dbReference type="NCBI Taxonomy" id="2571141"/>
    <lineage>
        <taxon>Bacteria</taxon>
        <taxon>Bacillati</taxon>
        <taxon>Actinomycetota</taxon>
        <taxon>Actinomycetes</taxon>
        <taxon>Kitasatosporales</taxon>
        <taxon>Streptomycetaceae</taxon>
        <taxon>Actinacidiphila</taxon>
    </lineage>
</organism>
<dbReference type="GO" id="GO:0003677">
    <property type="term" value="F:DNA binding"/>
    <property type="evidence" value="ECO:0007669"/>
    <property type="project" value="InterPro"/>
</dbReference>
<sequence>MSDGVVRARARELYALALVDADWVPDEVCARLGWTSGELAGALDVLAGLGLAERFATAASGWSVHSPATAMAQLMENSQQHTQDLLATVSRAHTALVQVASEFQPVHIRQLAEARIEVAVQPAQVSAILDEAAFTSTSELLSMHPGRLPAARLSGGDERNRMILRRGAKMRSIHLTSAAAIPYVRAHLKELVNEGAEVRTATSLPMRLIIVDRTLAIVPTFDPDSETDDVTTDASPPAMVLRSPAMVGVLRQVFEHIWASSSDLFAEDGGGIPASGGPRVREIIRLLASGLTDEAIGRKLGLSDRTVRRTVAELMQQIGAESRFQAGVKMVRLGWLNDEEPLVASTPGDHV</sequence>
<dbReference type="InterPro" id="IPR036388">
    <property type="entry name" value="WH-like_DNA-bd_sf"/>
</dbReference>